<dbReference type="InterPro" id="IPR002677">
    <property type="entry name" value="Ribosomal_bL32"/>
</dbReference>
<sequence>MPLPKRRHSRQRGRKRRTHWKLTPPALVDCQHCHEPKMPHRVCAHCGYYAGKPVLTVEEKK</sequence>
<proteinExistence type="inferred from homology"/>
<comment type="caution">
    <text evidence="6">The sequence shown here is derived from an EMBL/GenBank/DDBJ whole genome shotgun (WGS) entry which is preliminary data.</text>
</comment>
<dbReference type="PANTHER" id="PTHR35534:SF1">
    <property type="entry name" value="LARGE RIBOSOMAL SUBUNIT PROTEIN BL32"/>
    <property type="match status" value="1"/>
</dbReference>
<gene>
    <name evidence="5" type="primary">rpmF</name>
    <name evidence="6" type="ORF">ENX16_02245</name>
</gene>
<dbReference type="InterPro" id="IPR044957">
    <property type="entry name" value="Ribosomal_bL32_bact"/>
</dbReference>
<protein>
    <recommendedName>
        <fullName evidence="4 5">Large ribosomal subunit protein bL32</fullName>
    </recommendedName>
</protein>
<dbReference type="HAMAP" id="MF_00340">
    <property type="entry name" value="Ribosomal_bL32"/>
    <property type="match status" value="1"/>
</dbReference>
<organism evidence="6">
    <name type="scientific">candidate division WOR-3 bacterium</name>
    <dbReference type="NCBI Taxonomy" id="2052148"/>
    <lineage>
        <taxon>Bacteria</taxon>
        <taxon>Bacteria division WOR-3</taxon>
    </lineage>
</organism>
<dbReference type="AlphaFoldDB" id="A0A7V3UZF7"/>
<dbReference type="PANTHER" id="PTHR35534">
    <property type="entry name" value="50S RIBOSOMAL PROTEIN L32"/>
    <property type="match status" value="1"/>
</dbReference>
<evidence type="ECO:0000256" key="3">
    <source>
        <dbReference type="ARBA" id="ARBA00023274"/>
    </source>
</evidence>
<accession>A0A7V3UZF7</accession>
<dbReference type="NCBIfam" id="TIGR01031">
    <property type="entry name" value="rpmF_bact"/>
    <property type="match status" value="1"/>
</dbReference>
<dbReference type="GO" id="GO:0015934">
    <property type="term" value="C:large ribosomal subunit"/>
    <property type="evidence" value="ECO:0007669"/>
    <property type="project" value="InterPro"/>
</dbReference>
<keyword evidence="3 5" id="KW-0687">Ribonucleoprotein</keyword>
<keyword evidence="2 5" id="KW-0689">Ribosomal protein</keyword>
<dbReference type="EMBL" id="DTMZ01000048">
    <property type="protein sequence ID" value="HGD12890.1"/>
    <property type="molecule type" value="Genomic_DNA"/>
</dbReference>
<dbReference type="InterPro" id="IPR011332">
    <property type="entry name" value="Ribosomal_zn-bd"/>
</dbReference>
<evidence type="ECO:0000313" key="6">
    <source>
        <dbReference type="EMBL" id="HGD12890.1"/>
    </source>
</evidence>
<reference evidence="6" key="1">
    <citation type="journal article" date="2020" name="mSystems">
        <title>Genome- and Community-Level Interaction Insights into Carbon Utilization and Element Cycling Functions of Hydrothermarchaeota in Hydrothermal Sediment.</title>
        <authorList>
            <person name="Zhou Z."/>
            <person name="Liu Y."/>
            <person name="Xu W."/>
            <person name="Pan J."/>
            <person name="Luo Z.H."/>
            <person name="Li M."/>
        </authorList>
    </citation>
    <scope>NUCLEOTIDE SEQUENCE [LARGE SCALE GENOMIC DNA]</scope>
    <source>
        <strain evidence="6">SpSt-914</strain>
    </source>
</reference>
<comment type="similarity">
    <text evidence="1 5">Belongs to the bacterial ribosomal protein bL32 family.</text>
</comment>
<evidence type="ECO:0000256" key="4">
    <source>
        <dbReference type="ARBA" id="ARBA00035178"/>
    </source>
</evidence>
<evidence type="ECO:0000256" key="2">
    <source>
        <dbReference type="ARBA" id="ARBA00022980"/>
    </source>
</evidence>
<dbReference type="Pfam" id="PF01783">
    <property type="entry name" value="Ribosomal_L32p"/>
    <property type="match status" value="1"/>
</dbReference>
<dbReference type="SUPFAM" id="SSF57829">
    <property type="entry name" value="Zn-binding ribosomal proteins"/>
    <property type="match status" value="1"/>
</dbReference>
<name>A0A7V3UZF7_UNCW3</name>
<evidence type="ECO:0000256" key="1">
    <source>
        <dbReference type="ARBA" id="ARBA00008560"/>
    </source>
</evidence>
<evidence type="ECO:0000256" key="5">
    <source>
        <dbReference type="HAMAP-Rule" id="MF_00340"/>
    </source>
</evidence>
<dbReference type="GO" id="GO:0006412">
    <property type="term" value="P:translation"/>
    <property type="evidence" value="ECO:0007669"/>
    <property type="project" value="UniProtKB-UniRule"/>
</dbReference>
<dbReference type="GO" id="GO:0003735">
    <property type="term" value="F:structural constituent of ribosome"/>
    <property type="evidence" value="ECO:0007669"/>
    <property type="project" value="InterPro"/>
</dbReference>